<dbReference type="EMBL" id="LKAM01000006">
    <property type="protein sequence ID" value="KUM48341.1"/>
    <property type="molecule type" value="Genomic_DNA"/>
</dbReference>
<keyword evidence="1" id="KW-0496">Mitochondrion</keyword>
<sequence>MNGGCPSLRLLFSSSPAVTLFFLPQARGEAHLRVPQPRDYPMPFHCCC</sequence>
<accession>A0A101LZR0</accession>
<geneLocation type="mitochondrion" evidence="1"/>
<dbReference type="AlphaFoldDB" id="A0A101LZR0"/>
<protein>
    <submittedName>
        <fullName evidence="1">Uncharacterized protein</fullName>
    </submittedName>
</protein>
<name>A0A101LZR0_PICGL</name>
<evidence type="ECO:0000313" key="1">
    <source>
        <dbReference type="EMBL" id="KUM48341.1"/>
    </source>
</evidence>
<organism evidence="1">
    <name type="scientific">Picea glauca</name>
    <name type="common">White spruce</name>
    <name type="synonym">Pinus glauca</name>
    <dbReference type="NCBI Taxonomy" id="3330"/>
    <lineage>
        <taxon>Eukaryota</taxon>
        <taxon>Viridiplantae</taxon>
        <taxon>Streptophyta</taxon>
        <taxon>Embryophyta</taxon>
        <taxon>Tracheophyta</taxon>
        <taxon>Spermatophyta</taxon>
        <taxon>Pinopsida</taxon>
        <taxon>Pinidae</taxon>
        <taxon>Conifers I</taxon>
        <taxon>Pinales</taxon>
        <taxon>Pinaceae</taxon>
        <taxon>Picea</taxon>
    </lineage>
</organism>
<proteinExistence type="predicted"/>
<gene>
    <name evidence="1" type="ORF">ABT39_MTgene5341</name>
</gene>
<reference evidence="1" key="1">
    <citation type="journal article" date="2015" name="Genome Biol. Evol.">
        <title>Organellar Genomes of White Spruce (Picea glauca): Assembly and Annotation.</title>
        <authorList>
            <person name="Jackman S.D."/>
            <person name="Warren R.L."/>
            <person name="Gibb E.A."/>
            <person name="Vandervalk B.P."/>
            <person name="Mohamadi H."/>
            <person name="Chu J."/>
            <person name="Raymond A."/>
            <person name="Pleasance S."/>
            <person name="Coope R."/>
            <person name="Wildung M.R."/>
            <person name="Ritland C.E."/>
            <person name="Bousquet J."/>
            <person name="Jones S.J."/>
            <person name="Bohlmann J."/>
            <person name="Birol I."/>
        </authorList>
    </citation>
    <scope>NUCLEOTIDE SEQUENCE [LARGE SCALE GENOMIC DNA]</scope>
    <source>
        <tissue evidence="1">Flushing bud</tissue>
    </source>
</reference>
<comment type="caution">
    <text evidence="1">The sequence shown here is derived from an EMBL/GenBank/DDBJ whole genome shotgun (WGS) entry which is preliminary data.</text>
</comment>